<protein>
    <submittedName>
        <fullName evidence="2">Uncharacterized protein</fullName>
    </submittedName>
</protein>
<accession>A0ABR5Z9P2</accession>
<keyword evidence="3" id="KW-1185">Reference proteome</keyword>
<evidence type="ECO:0000313" key="3">
    <source>
        <dbReference type="Proteomes" id="UP000530038"/>
    </source>
</evidence>
<dbReference type="Proteomes" id="UP000530038">
    <property type="component" value="Unassembled WGS sequence"/>
</dbReference>
<dbReference type="RefSeq" id="WP_181838220.1">
    <property type="nucleotide sequence ID" value="NZ_JACERK010000001.1"/>
</dbReference>
<feature type="compositionally biased region" description="Basic and acidic residues" evidence="1">
    <location>
        <begin position="8"/>
        <end position="47"/>
    </location>
</feature>
<name>A0ABR5Z9P2_9GAMM</name>
<sequence length="61" mass="7207">MLTNQFNKEGKMEKENNERLKNEHASEDVNKKEEVVDKERHADDSNKRRPGCNRAKCFCAR</sequence>
<evidence type="ECO:0000313" key="2">
    <source>
        <dbReference type="EMBL" id="MBA5231292.1"/>
    </source>
</evidence>
<comment type="caution">
    <text evidence="2">The sequence shown here is derived from an EMBL/GenBank/DDBJ whole genome shotgun (WGS) entry which is preliminary data.</text>
</comment>
<gene>
    <name evidence="2" type="ORF">H2Y56_04060</name>
</gene>
<evidence type="ECO:0000256" key="1">
    <source>
        <dbReference type="SAM" id="MobiDB-lite"/>
    </source>
</evidence>
<feature type="region of interest" description="Disordered" evidence="1">
    <location>
        <begin position="1"/>
        <end position="52"/>
    </location>
</feature>
<dbReference type="EMBL" id="JACERK010000001">
    <property type="protein sequence ID" value="MBA5231292.1"/>
    <property type="molecule type" value="Genomic_DNA"/>
</dbReference>
<proteinExistence type="predicted"/>
<reference evidence="2 3" key="1">
    <citation type="submission" date="2020-07" db="EMBL/GenBank/DDBJ databases">
        <title>Characterization of Pectobacterium aroidearum strains causing soft rot on Amorphophallus konjac.</title>
        <authorList>
            <person name="Xie H."/>
        </authorList>
    </citation>
    <scope>NUCLEOTIDE SEQUENCE [LARGE SCALE GENOMIC DNA]</scope>
    <source>
        <strain evidence="2 3">MY10</strain>
    </source>
</reference>
<organism evidence="2 3">
    <name type="scientific">Pectobacterium aroidearum</name>
    <dbReference type="NCBI Taxonomy" id="1201031"/>
    <lineage>
        <taxon>Bacteria</taxon>
        <taxon>Pseudomonadati</taxon>
        <taxon>Pseudomonadota</taxon>
        <taxon>Gammaproteobacteria</taxon>
        <taxon>Enterobacterales</taxon>
        <taxon>Pectobacteriaceae</taxon>
        <taxon>Pectobacterium</taxon>
    </lineage>
</organism>